<proteinExistence type="predicted"/>
<accession>A0A9Q0HD14</accession>
<evidence type="ECO:0000313" key="2">
    <source>
        <dbReference type="Proteomes" id="UP001141806"/>
    </source>
</evidence>
<dbReference type="GO" id="GO:0071140">
    <property type="term" value="P:resolution of mitotic recombination intermediates"/>
    <property type="evidence" value="ECO:0007669"/>
    <property type="project" value="TreeGrafter"/>
</dbReference>
<dbReference type="GO" id="GO:0000400">
    <property type="term" value="F:four-way junction DNA binding"/>
    <property type="evidence" value="ECO:0007669"/>
    <property type="project" value="TreeGrafter"/>
</dbReference>
<comment type="caution">
    <text evidence="1">The sequence shown here is derived from an EMBL/GenBank/DDBJ whole genome shotgun (WGS) entry which is preliminary data.</text>
</comment>
<reference evidence="1" key="1">
    <citation type="journal article" date="2023" name="Plant J.">
        <title>The genome of the king protea, Protea cynaroides.</title>
        <authorList>
            <person name="Chang J."/>
            <person name="Duong T.A."/>
            <person name="Schoeman C."/>
            <person name="Ma X."/>
            <person name="Roodt D."/>
            <person name="Barker N."/>
            <person name="Li Z."/>
            <person name="Van de Peer Y."/>
            <person name="Mizrachi E."/>
        </authorList>
    </citation>
    <scope>NUCLEOTIDE SEQUENCE</scope>
    <source>
        <tissue evidence="1">Young leaves</tissue>
    </source>
</reference>
<dbReference type="GO" id="GO:0033065">
    <property type="term" value="C:Rad51C-XRCC3 complex"/>
    <property type="evidence" value="ECO:0007669"/>
    <property type="project" value="TreeGrafter"/>
</dbReference>
<dbReference type="GO" id="GO:0000722">
    <property type="term" value="P:telomere maintenance via recombination"/>
    <property type="evidence" value="ECO:0007669"/>
    <property type="project" value="TreeGrafter"/>
</dbReference>
<name>A0A9Q0HD14_9MAGN</name>
<dbReference type="GO" id="GO:0005657">
    <property type="term" value="C:replication fork"/>
    <property type="evidence" value="ECO:0007669"/>
    <property type="project" value="TreeGrafter"/>
</dbReference>
<dbReference type="GO" id="GO:0045003">
    <property type="term" value="P:double-strand break repair via synthesis-dependent strand annealing"/>
    <property type="evidence" value="ECO:0007669"/>
    <property type="project" value="TreeGrafter"/>
</dbReference>
<evidence type="ECO:0000313" key="1">
    <source>
        <dbReference type="EMBL" id="KAJ4963056.1"/>
    </source>
</evidence>
<dbReference type="EMBL" id="JAMYWD010000008">
    <property type="protein sequence ID" value="KAJ4963056.1"/>
    <property type="molecule type" value="Genomic_DNA"/>
</dbReference>
<keyword evidence="2" id="KW-1185">Reference proteome</keyword>
<gene>
    <name evidence="1" type="ORF">NE237_022995</name>
</gene>
<dbReference type="PANTHER" id="PTHR46487:SF1">
    <property type="entry name" value="DNA REPAIR PROTEIN XRCC3"/>
    <property type="match status" value="1"/>
</dbReference>
<dbReference type="PANTHER" id="PTHR46487">
    <property type="entry name" value="DNA REPAIR PROTEIN XRCC3"/>
    <property type="match status" value="1"/>
</dbReference>
<dbReference type="OrthoDB" id="1861185at2759"/>
<organism evidence="1 2">
    <name type="scientific">Protea cynaroides</name>
    <dbReference type="NCBI Taxonomy" id="273540"/>
    <lineage>
        <taxon>Eukaryota</taxon>
        <taxon>Viridiplantae</taxon>
        <taxon>Streptophyta</taxon>
        <taxon>Embryophyta</taxon>
        <taxon>Tracheophyta</taxon>
        <taxon>Spermatophyta</taxon>
        <taxon>Magnoliopsida</taxon>
        <taxon>Proteales</taxon>
        <taxon>Proteaceae</taxon>
        <taxon>Protea</taxon>
    </lineage>
</organism>
<dbReference type="GO" id="GO:0090656">
    <property type="term" value="P:t-circle formation"/>
    <property type="evidence" value="ECO:0007669"/>
    <property type="project" value="TreeGrafter"/>
</dbReference>
<sequence length="103" mass="11582">MGSDRVNGMKVENLSSLYSSGRRVSAALGLAWANCVNSRLFMSRNNEIVGKDSGLENGGDAGTSAVRTRKLQNVLRERENQDKKNLLWWRRLMINQARHFGCL</sequence>
<protein>
    <submittedName>
        <fullName evidence="1">Uncharacterized protein</fullName>
    </submittedName>
</protein>
<dbReference type="Proteomes" id="UP001141806">
    <property type="component" value="Unassembled WGS sequence"/>
</dbReference>
<dbReference type="AlphaFoldDB" id="A0A9Q0HD14"/>